<dbReference type="SMART" id="SM00336">
    <property type="entry name" value="BBOX"/>
    <property type="match status" value="1"/>
</dbReference>
<keyword evidence="1" id="KW-0479">Metal-binding</keyword>
<dbReference type="Pfam" id="PF00643">
    <property type="entry name" value="zf-B_box"/>
    <property type="match status" value="1"/>
</dbReference>
<proteinExistence type="predicted"/>
<evidence type="ECO:0000256" key="2">
    <source>
        <dbReference type="ARBA" id="ARBA00022771"/>
    </source>
</evidence>
<name>A0A2D0PYI4_ICTPU</name>
<evidence type="ECO:0000256" key="3">
    <source>
        <dbReference type="ARBA" id="ARBA00022833"/>
    </source>
</evidence>
<dbReference type="KEGG" id="ipu:108257675"/>
<evidence type="ECO:0000256" key="1">
    <source>
        <dbReference type="ARBA" id="ARBA00022723"/>
    </source>
</evidence>
<dbReference type="InterPro" id="IPR017907">
    <property type="entry name" value="Znf_RING_CS"/>
</dbReference>
<dbReference type="SUPFAM" id="SSF57850">
    <property type="entry name" value="RING/U-box"/>
    <property type="match status" value="1"/>
</dbReference>
<keyword evidence="8" id="KW-1185">Reference proteome</keyword>
<evidence type="ECO:0000256" key="5">
    <source>
        <dbReference type="SAM" id="Coils"/>
    </source>
</evidence>
<sequence length="485" mass="55192">MAASLFRDRDQYNCSVCLDLMNDPVTIPCGHSYCRSCIKHYWDRDESRRARCPQCRQDFPKTPALNKNTMLAEILETLRNTTLQGSPPSPPAQTSAQPGEVECDFCTDVKLRAVRSCLECRAAYCETHLQPHYDFPTLRKHKLVVAAEILTCPRHDRLLEAFCRTDNILICMSCIMDEHKGHDTVSSAAERDEKQIILQDYKSTFVEIREEKEKELHNLLSTLEAHEQSAQQAVEDTELAFSLLISSFEKSCSEVTERIRAQVEMDRNRVTDLQEQLELEIAMLMGQEELMEKFLQTEDNVYFLQNFESMPSPSGDDESRARTLEPLVSFSDVSSMVSEFKEKLEIFSKQTVDYMFANFHIGVGDRVRVRSSVNTPTFQWGPITHESVGVVTSISEETVIVDFPEHENWKGLLSEMERVTAADDSAISDETGLVDVPEHENWDGLLSEVESAAASDESGTSAQQRKVTLYVKYIKRNWGKVLGKK</sequence>
<keyword evidence="3" id="KW-0862">Zinc</keyword>
<dbReference type="PROSITE" id="PS00518">
    <property type="entry name" value="ZF_RING_1"/>
    <property type="match status" value="1"/>
</dbReference>
<dbReference type="RefSeq" id="XP_017311094.1">
    <property type="nucleotide sequence ID" value="XM_017455605.3"/>
</dbReference>
<dbReference type="GO" id="GO:0008270">
    <property type="term" value="F:zinc ion binding"/>
    <property type="evidence" value="ECO:0007669"/>
    <property type="project" value="UniProtKB-KW"/>
</dbReference>
<dbReference type="PANTHER" id="PTHR25465">
    <property type="entry name" value="B-BOX DOMAIN CONTAINING"/>
    <property type="match status" value="1"/>
</dbReference>
<evidence type="ECO:0000256" key="4">
    <source>
        <dbReference type="PROSITE-ProRule" id="PRU00024"/>
    </source>
</evidence>
<dbReference type="PROSITE" id="PS50089">
    <property type="entry name" value="ZF_RING_2"/>
    <property type="match status" value="1"/>
</dbReference>
<organism evidence="8 9">
    <name type="scientific">Ictalurus punctatus</name>
    <name type="common">Channel catfish</name>
    <name type="synonym">Silurus punctatus</name>
    <dbReference type="NCBI Taxonomy" id="7998"/>
    <lineage>
        <taxon>Eukaryota</taxon>
        <taxon>Metazoa</taxon>
        <taxon>Chordata</taxon>
        <taxon>Craniata</taxon>
        <taxon>Vertebrata</taxon>
        <taxon>Euteleostomi</taxon>
        <taxon>Actinopterygii</taxon>
        <taxon>Neopterygii</taxon>
        <taxon>Teleostei</taxon>
        <taxon>Ostariophysi</taxon>
        <taxon>Siluriformes</taxon>
        <taxon>Ictaluridae</taxon>
        <taxon>Ictalurus</taxon>
    </lineage>
</organism>
<dbReference type="CDD" id="cd19802">
    <property type="entry name" value="Bbox1_TRIM8-like"/>
    <property type="match status" value="1"/>
</dbReference>
<dbReference type="PROSITE" id="PS50119">
    <property type="entry name" value="ZF_BBOX"/>
    <property type="match status" value="1"/>
</dbReference>
<evidence type="ECO:0000259" key="6">
    <source>
        <dbReference type="PROSITE" id="PS50089"/>
    </source>
</evidence>
<dbReference type="Gene3D" id="4.10.830.40">
    <property type="match status" value="1"/>
</dbReference>
<keyword evidence="5" id="KW-0175">Coiled coil</keyword>
<evidence type="ECO:0000259" key="7">
    <source>
        <dbReference type="PROSITE" id="PS50119"/>
    </source>
</evidence>
<dbReference type="InterPro" id="IPR000315">
    <property type="entry name" value="Znf_B-box"/>
</dbReference>
<dbReference type="Proteomes" id="UP000221080">
    <property type="component" value="Chromosome 25"/>
</dbReference>
<keyword evidence="9" id="KW-0436">Ligase</keyword>
<reference evidence="9" key="2">
    <citation type="submission" date="2025-08" db="UniProtKB">
        <authorList>
            <consortium name="RefSeq"/>
        </authorList>
    </citation>
    <scope>IDENTIFICATION</scope>
    <source>
        <tissue evidence="9">Blood</tissue>
    </source>
</reference>
<dbReference type="InterPro" id="IPR013083">
    <property type="entry name" value="Znf_RING/FYVE/PHD"/>
</dbReference>
<dbReference type="InterPro" id="IPR058030">
    <property type="entry name" value="TRIM8/14/16/25/29/45/65_CC"/>
</dbReference>
<reference evidence="8" key="1">
    <citation type="journal article" date="2016" name="Nat. Commun.">
        <title>The channel catfish genome sequence provides insights into the evolution of scale formation in teleosts.</title>
        <authorList>
            <person name="Liu Z."/>
            <person name="Liu S."/>
            <person name="Yao J."/>
            <person name="Bao L."/>
            <person name="Zhang J."/>
            <person name="Li Y."/>
            <person name="Jiang C."/>
            <person name="Sun L."/>
            <person name="Wang R."/>
            <person name="Zhang Y."/>
            <person name="Zhou T."/>
            <person name="Zeng Q."/>
            <person name="Fu Q."/>
            <person name="Gao S."/>
            <person name="Li N."/>
            <person name="Koren S."/>
            <person name="Jiang Y."/>
            <person name="Zimin A."/>
            <person name="Xu P."/>
            <person name="Phillippy A.M."/>
            <person name="Geng X."/>
            <person name="Song L."/>
            <person name="Sun F."/>
            <person name="Li C."/>
            <person name="Wang X."/>
            <person name="Chen A."/>
            <person name="Jin Y."/>
            <person name="Yuan Z."/>
            <person name="Yang Y."/>
            <person name="Tan S."/>
            <person name="Peatman E."/>
            <person name="Lu J."/>
            <person name="Qin Z."/>
            <person name="Dunham R."/>
            <person name="Li Z."/>
            <person name="Sonstegard T."/>
            <person name="Feng J."/>
            <person name="Danzmann R.G."/>
            <person name="Schroeder S."/>
            <person name="Scheffler B."/>
            <person name="Duke M.V."/>
            <person name="Ballard L."/>
            <person name="Kucuktas H."/>
            <person name="Kaltenboeck L."/>
            <person name="Liu H."/>
            <person name="Armbruster J."/>
            <person name="Xie Y."/>
            <person name="Kirby M.L."/>
            <person name="Tian Y."/>
            <person name="Flanagan M.E."/>
            <person name="Mu W."/>
            <person name="Waldbieser G.C."/>
        </authorList>
    </citation>
    <scope>NUCLEOTIDE SEQUENCE [LARGE SCALE GENOMIC DNA]</scope>
    <source>
        <strain evidence="8">SDA103</strain>
    </source>
</reference>
<feature type="domain" description="RING-type" evidence="6">
    <location>
        <begin position="14"/>
        <end position="56"/>
    </location>
</feature>
<dbReference type="InterPro" id="IPR051051">
    <property type="entry name" value="E3_ubiq-ligase_TRIM/RNF"/>
</dbReference>
<dbReference type="CDD" id="cd19769">
    <property type="entry name" value="Bbox2_TRIM16-like"/>
    <property type="match status" value="1"/>
</dbReference>
<dbReference type="OrthoDB" id="264520at2759"/>
<dbReference type="SMART" id="SM00184">
    <property type="entry name" value="RING"/>
    <property type="match status" value="1"/>
</dbReference>
<dbReference type="GeneID" id="108257675"/>
<protein>
    <submittedName>
        <fullName evidence="9">E3 ubiquitin/ISG15 ligase TRIM25</fullName>
    </submittedName>
</protein>
<accession>A0A2D0PYI4</accession>
<dbReference type="Gene3D" id="3.30.160.60">
    <property type="entry name" value="Classic Zinc Finger"/>
    <property type="match status" value="1"/>
</dbReference>
<evidence type="ECO:0000313" key="8">
    <source>
        <dbReference type="Proteomes" id="UP000221080"/>
    </source>
</evidence>
<dbReference type="Gene3D" id="3.30.40.10">
    <property type="entry name" value="Zinc/RING finger domain, C3HC4 (zinc finger)"/>
    <property type="match status" value="1"/>
</dbReference>
<dbReference type="InterPro" id="IPR001841">
    <property type="entry name" value="Znf_RING"/>
</dbReference>
<dbReference type="Pfam" id="PF15227">
    <property type="entry name" value="zf-C3HC4_4"/>
    <property type="match status" value="1"/>
</dbReference>
<keyword evidence="2 4" id="KW-0863">Zinc-finger</keyword>
<dbReference type="AlphaFoldDB" id="A0A2D0PYI4"/>
<evidence type="ECO:0000313" key="9">
    <source>
        <dbReference type="RefSeq" id="XP_017311094.1"/>
    </source>
</evidence>
<gene>
    <name evidence="9" type="primary">LOC108257675</name>
</gene>
<feature type="coiled-coil region" evidence="5">
    <location>
        <begin position="209"/>
        <end position="236"/>
    </location>
</feature>
<dbReference type="GO" id="GO:0016874">
    <property type="term" value="F:ligase activity"/>
    <property type="evidence" value="ECO:0007669"/>
    <property type="project" value="UniProtKB-KW"/>
</dbReference>
<dbReference type="PANTHER" id="PTHR25465:SF75">
    <property type="entry name" value="E3 UBIQUITIN_ISG15 LIGASE TRIM25-RELATED"/>
    <property type="match status" value="1"/>
</dbReference>
<dbReference type="Pfam" id="PF25600">
    <property type="entry name" value="TRIM_CC"/>
    <property type="match status" value="1"/>
</dbReference>
<dbReference type="SUPFAM" id="SSF57845">
    <property type="entry name" value="B-box zinc-binding domain"/>
    <property type="match status" value="1"/>
</dbReference>
<feature type="domain" description="B box-type" evidence="7">
    <location>
        <begin position="147"/>
        <end position="187"/>
    </location>
</feature>